<evidence type="ECO:0000256" key="3">
    <source>
        <dbReference type="SAM" id="MobiDB-lite"/>
    </source>
</evidence>
<proteinExistence type="inferred from homology"/>
<feature type="region of interest" description="Disordered" evidence="3">
    <location>
        <begin position="209"/>
        <end position="235"/>
    </location>
</feature>
<protein>
    <recommendedName>
        <fullName evidence="6">Dapper homolog 2</fullName>
    </recommendedName>
</protein>
<evidence type="ECO:0000256" key="2">
    <source>
        <dbReference type="ARBA" id="ARBA00023054"/>
    </source>
</evidence>
<dbReference type="PANTHER" id="PTHR15919:SF13">
    <property type="entry name" value="DAPPER HOMOLOG 2"/>
    <property type="match status" value="1"/>
</dbReference>
<keyword evidence="5" id="KW-1185">Reference proteome</keyword>
<dbReference type="Pfam" id="PF15268">
    <property type="entry name" value="Dapper"/>
    <property type="match status" value="1"/>
</dbReference>
<evidence type="ECO:0008006" key="6">
    <source>
        <dbReference type="Google" id="ProtNLM"/>
    </source>
</evidence>
<feature type="region of interest" description="Disordered" evidence="3">
    <location>
        <begin position="27"/>
        <end position="77"/>
    </location>
</feature>
<feature type="compositionally biased region" description="Low complexity" evidence="3">
    <location>
        <begin position="601"/>
        <end position="618"/>
    </location>
</feature>
<feature type="compositionally biased region" description="Polar residues" evidence="3">
    <location>
        <begin position="103"/>
        <end position="124"/>
    </location>
</feature>
<feature type="non-terminal residue" evidence="4">
    <location>
        <position position="688"/>
    </location>
</feature>
<dbReference type="AlphaFoldDB" id="A0ABD0PWW8"/>
<reference evidence="4 5" key="1">
    <citation type="submission" date="2024-05" db="EMBL/GenBank/DDBJ databases">
        <title>Genome sequencing and assembly of Indian major carp, Cirrhinus mrigala (Hamilton, 1822).</title>
        <authorList>
            <person name="Mohindra V."/>
            <person name="Chowdhury L.M."/>
            <person name="Lal K."/>
            <person name="Jena J.K."/>
        </authorList>
    </citation>
    <scope>NUCLEOTIDE SEQUENCE [LARGE SCALE GENOMIC DNA]</scope>
    <source>
        <strain evidence="4">CM1030</strain>
        <tissue evidence="4">Blood</tissue>
    </source>
</reference>
<accession>A0ABD0PWW8</accession>
<dbReference type="Proteomes" id="UP001529510">
    <property type="component" value="Unassembled WGS sequence"/>
</dbReference>
<dbReference type="PANTHER" id="PTHR15919">
    <property type="entry name" value="DAPPER-RELATED"/>
    <property type="match status" value="1"/>
</dbReference>
<organism evidence="4 5">
    <name type="scientific">Cirrhinus mrigala</name>
    <name type="common">Mrigala</name>
    <dbReference type="NCBI Taxonomy" id="683832"/>
    <lineage>
        <taxon>Eukaryota</taxon>
        <taxon>Metazoa</taxon>
        <taxon>Chordata</taxon>
        <taxon>Craniata</taxon>
        <taxon>Vertebrata</taxon>
        <taxon>Euteleostomi</taxon>
        <taxon>Actinopterygii</taxon>
        <taxon>Neopterygii</taxon>
        <taxon>Teleostei</taxon>
        <taxon>Ostariophysi</taxon>
        <taxon>Cypriniformes</taxon>
        <taxon>Cyprinidae</taxon>
        <taxon>Labeoninae</taxon>
        <taxon>Labeonini</taxon>
        <taxon>Cirrhinus</taxon>
    </lineage>
</organism>
<dbReference type="EMBL" id="JAMKFB020000013">
    <property type="protein sequence ID" value="KAL0178530.1"/>
    <property type="molecule type" value="Genomic_DNA"/>
</dbReference>
<dbReference type="InterPro" id="IPR024843">
    <property type="entry name" value="Dapper"/>
</dbReference>
<feature type="region of interest" description="Disordered" evidence="3">
    <location>
        <begin position="589"/>
        <end position="633"/>
    </location>
</feature>
<evidence type="ECO:0000313" key="5">
    <source>
        <dbReference type="Proteomes" id="UP001529510"/>
    </source>
</evidence>
<name>A0ABD0PWW8_CIRMR</name>
<feature type="region of interest" description="Disordered" evidence="3">
    <location>
        <begin position="258"/>
        <end position="304"/>
    </location>
</feature>
<feature type="compositionally biased region" description="Basic and acidic residues" evidence="3">
    <location>
        <begin position="341"/>
        <end position="356"/>
    </location>
</feature>
<gene>
    <name evidence="4" type="ORF">M9458_027424</name>
</gene>
<feature type="non-terminal residue" evidence="4">
    <location>
        <position position="1"/>
    </location>
</feature>
<sequence>FYELSDGGSGSLSNSCTSVYSESLSSSSQSSLLPHLSTSYAPHGRSGSRQTGVSRRCSADESTAQSDTPRSGVKLGSSCIRTVQRPVSTGDLDRMIAPGFGSFKSTDVKSSTPCGSPQNPSVDPKYQSNLVSNNGTEVYCYPSPLHAVALQSPIFSCTTDQGNPVALDGMSGVGLEEETQNLIEGSTNSRSAGYINKLLQRSSSKINLSNSIKRNDTVSRTQEQRPRTQDMSYGHLNCPQMQGSLQQIAMPLENAMETGKTSSALNSNQQQRNAPGLEPSSEGTEVQSLCHGTHPAPSTDLQKNYFPIKNATSKTSIESENGFSNKGNGHFSKESSMVPKPVERRSSFTFRREDGKASLGDKGGTPQSEFVHAQFVPAGSQRVKVRQADKKTKSVKLKKKSSEKPSAKKQVQKHLSREFCTKARADLKQSSQSQINSCSDCSCNGLLNSHCIQSQTSKSIKSRKPPEPVHLPLDQAKKKPSSRKWTSTSEIPLPPTLHTQRPKEILNSRKGAIIRSVSARPRSGQWGCPPRALPHTLSTSSYFSYLESRYPAAPVSSRYPPRCESEFSEYSAECASLFHSTIAASSDGEMSDYTTNRFGDSESSQGSQTASDSDSSLSLDEEDLLEEEEEDEGDLVWAQAAMGTTAAGFSLQQHHRSEPAACRIKASRALKKKIRRFQPASLKVMTLV</sequence>
<feature type="region of interest" description="Disordered" evidence="3">
    <location>
        <begin position="457"/>
        <end position="498"/>
    </location>
</feature>
<comment type="similarity">
    <text evidence="1">Belongs to the dapper family.</text>
</comment>
<evidence type="ECO:0000313" key="4">
    <source>
        <dbReference type="EMBL" id="KAL0178530.1"/>
    </source>
</evidence>
<feature type="compositionally biased region" description="Polar residues" evidence="3">
    <location>
        <begin position="259"/>
        <end position="273"/>
    </location>
</feature>
<feature type="compositionally biased region" description="Low complexity" evidence="3">
    <location>
        <begin position="27"/>
        <end position="39"/>
    </location>
</feature>
<feature type="compositionally biased region" description="Acidic residues" evidence="3">
    <location>
        <begin position="619"/>
        <end position="633"/>
    </location>
</feature>
<comment type="caution">
    <text evidence="4">The sequence shown here is derived from an EMBL/GenBank/DDBJ whole genome shotgun (WGS) entry which is preliminary data.</text>
</comment>
<evidence type="ECO:0000256" key="1">
    <source>
        <dbReference type="ARBA" id="ARBA00010807"/>
    </source>
</evidence>
<feature type="compositionally biased region" description="Polar residues" evidence="3">
    <location>
        <begin position="316"/>
        <end position="327"/>
    </location>
</feature>
<feature type="region of interest" description="Disordered" evidence="3">
    <location>
        <begin position="379"/>
        <end position="411"/>
    </location>
</feature>
<keyword evidence="2" id="KW-0175">Coiled coil</keyword>
<feature type="region of interest" description="Disordered" evidence="3">
    <location>
        <begin position="102"/>
        <end position="124"/>
    </location>
</feature>
<feature type="region of interest" description="Disordered" evidence="3">
    <location>
        <begin position="316"/>
        <end position="367"/>
    </location>
</feature>
<feature type="compositionally biased region" description="Basic and acidic residues" evidence="3">
    <location>
        <begin position="213"/>
        <end position="228"/>
    </location>
</feature>
<feature type="compositionally biased region" description="Polar residues" evidence="3">
    <location>
        <begin position="60"/>
        <end position="69"/>
    </location>
</feature>